<dbReference type="Proteomes" id="UP000029538">
    <property type="component" value="Unassembled WGS sequence"/>
</dbReference>
<gene>
    <name evidence="1" type="ORF">HMPREF0654_00995</name>
</gene>
<dbReference type="RefSeq" id="WP_036882067.1">
    <property type="nucleotide sequence ID" value="NZ_JRNR01000003.1"/>
</dbReference>
<sequence>MIGNKLNILYKGHDGKNHVRCSVSKWTFQDKAMSVGGQYITFSIESEVPIQFTVGDYCEYRGQSYFLNNLPSVSQIAKPKQIGNAFKYENVKLESVSNDLGRIMMLDITPTTGEYVAALDTNYTGSAQFQLFCGETKGTVAGKEVIYTPVCSLAGKIQANLDRAFPNDGWKIHVNLNSTKLSNGIMQCVTHTDDKVLTFNNTTVAAALSEVQNTFKLDYFIKGKDIYIGYTLGAITGDDFEVKENGGDNGYFYFGYGKGYADKENQGKALFEIKKSANQSQQIITRLRALGSTKNMPYRYYNKRYNLSQSLFPQNLQLPDTFEIPSVKVQRNAQRKVKFPFLRAVLGDTNDAYLDKNDNCLSTIEGLREGVGMWDGSNQDLEEIYPTIKEATYGELRGNECEDIDGFTESKGTTPDVNNHKSFTNYEDLERIDEVLAIGYLDGNGTLIDDAHIGNGVLPDPKDKTHYIDENARISDNIINSDNIRDIGRQFHTDEVTLFEIKDQNAGCYFMSASFYHVYAGVKLKASKGSFINVGYRLKIYIKPISSNVEKEYNSYCHCPGDIKSNEADFYEFPLPNLPDVSSENVQVPEIRLTERSDVRVTFEVVFYKVNLKDTNYLIEYFVGDSKKRPHTETDFKPQYRWGDLQYYDNFVNTPFHVIIKDLGIKNFKAQFTGKDKPTIVMSDGHCVAREFEIGDDVKDVKYTKNGKVYRGWQLSLTRASDQTIHTYFPSVINKLNAGDHYVLIGIEMPDAYIKAAEMRLLTAATQYLAENSETKFTYEPHLDEIYLARNYDKCEIAGDVTKSVYWNLYAGLKFPFWGIPNTDKADEILPIVNITIESITIKEGEGLIPKVELTLNEKIEQSTYQKITTAVDKIYNGSIFSKGGSGGGMTASDVAMLIKRIGDERFLSKTTPDTAQELITFLKGVDFNNGKGIDGKGRAELLSIITDVLKSYDFNPTTETGFEVTKRKDGKYQLSITDLIVWGKAVFNELEIRKLSYVGGNMVFSSCGSKIKKVVPLDKNGEELSDRVEYFTSGGKLIPANRKFLSYTKKAFRKPSKAFASAGKFIPANGGVLGCFDGNAATDAAAYRCYFHQDDGTMATTNLWEVGDQARCQTFNIKKGKYKGVSNRRYWRLVKKVGEDYIDLSATDCEEGSDIPQVGDALVQFGSRTNTDRMSLIYVVVNGDDAPAIIWYDGVNSYTLKSKRTAIVSPKEVVFNTRMFKLVNDNGEKVTTVTERGEWTQGEEYFYYDRVSYNGRLWLCIAPEGVAVTEEPSEHSDKWLLQVDKGDDNIKVDITVESGAIKNGKGSVTLYGTVYKGGKDITSNITPYRLKWTRMSSDSEADAAWNKAHANTGRRITIQASEVKGGAYINYEFNK</sequence>
<comment type="caution">
    <text evidence="1">The sequence shown here is derived from an EMBL/GenBank/DDBJ whole genome shotgun (WGS) entry which is preliminary data.</text>
</comment>
<evidence type="ECO:0000313" key="1">
    <source>
        <dbReference type="EMBL" id="KGF50438.1"/>
    </source>
</evidence>
<name>A0A096ATP1_9BACT</name>
<reference evidence="1 2" key="1">
    <citation type="submission" date="2014-07" db="EMBL/GenBank/DDBJ databases">
        <authorList>
            <person name="McCorrison J."/>
            <person name="Sanka R."/>
            <person name="Torralba M."/>
            <person name="Gillis M."/>
            <person name="Haft D.H."/>
            <person name="Methe B."/>
            <person name="Sutton G."/>
            <person name="Nelson K.E."/>
        </authorList>
    </citation>
    <scope>NUCLEOTIDE SEQUENCE [LARGE SCALE GENOMIC DNA]</scope>
    <source>
        <strain evidence="1 2">DNF00882</strain>
    </source>
</reference>
<protein>
    <submittedName>
        <fullName evidence="1">Uncharacterized protein</fullName>
    </submittedName>
</protein>
<evidence type="ECO:0000313" key="2">
    <source>
        <dbReference type="Proteomes" id="UP000029538"/>
    </source>
</evidence>
<dbReference type="EMBL" id="JRNR01000003">
    <property type="protein sequence ID" value="KGF50438.1"/>
    <property type="molecule type" value="Genomic_DNA"/>
</dbReference>
<accession>A0A096ATP1</accession>
<organism evidence="1 2">
    <name type="scientific">Prevotella disiens DNF00882</name>
    <dbReference type="NCBI Taxonomy" id="1401075"/>
    <lineage>
        <taxon>Bacteria</taxon>
        <taxon>Pseudomonadati</taxon>
        <taxon>Bacteroidota</taxon>
        <taxon>Bacteroidia</taxon>
        <taxon>Bacteroidales</taxon>
        <taxon>Prevotellaceae</taxon>
        <taxon>Prevotella</taxon>
    </lineage>
</organism>
<proteinExistence type="predicted"/>